<gene>
    <name evidence="2" type="ORF">SAMN04488057_11957</name>
</gene>
<dbReference type="AlphaFoldDB" id="A0A1M7QL82"/>
<dbReference type="GO" id="GO:0003677">
    <property type="term" value="F:DNA binding"/>
    <property type="evidence" value="ECO:0007669"/>
    <property type="project" value="UniProtKB-KW"/>
</dbReference>
<sequence length="150" mass="17385">MFSPKKNNDRLKNLLAKSEGQDLDYKQNVSNQQKIAKTILAFANTEGGTIIIGVSDARHIIGIDPEEEMFMVREAVRKYCYPAIPIRFEVFELQQQHPNDPLLLEEKYILLVEVPRRNGKPHALQVRDQPPVYYRRIKDRSVPADFSEFS</sequence>
<evidence type="ECO:0000259" key="1">
    <source>
        <dbReference type="Pfam" id="PF04326"/>
    </source>
</evidence>
<evidence type="ECO:0000313" key="2">
    <source>
        <dbReference type="EMBL" id="SHN31662.1"/>
    </source>
</evidence>
<organism evidence="2 3">
    <name type="scientific">Cyclobacterium lianum</name>
    <dbReference type="NCBI Taxonomy" id="388280"/>
    <lineage>
        <taxon>Bacteria</taxon>
        <taxon>Pseudomonadati</taxon>
        <taxon>Bacteroidota</taxon>
        <taxon>Cytophagia</taxon>
        <taxon>Cytophagales</taxon>
        <taxon>Cyclobacteriaceae</taxon>
        <taxon>Cyclobacterium</taxon>
    </lineage>
</organism>
<dbReference type="PANTHER" id="PTHR30595:SF6">
    <property type="entry name" value="SCHLAFEN ALBA-2 DOMAIN-CONTAINING PROTEIN"/>
    <property type="match status" value="1"/>
</dbReference>
<dbReference type="PANTHER" id="PTHR30595">
    <property type="entry name" value="GLPR-RELATED TRANSCRIPTIONAL REPRESSOR"/>
    <property type="match status" value="1"/>
</dbReference>
<dbReference type="OrthoDB" id="9810282at2"/>
<dbReference type="InterPro" id="IPR007421">
    <property type="entry name" value="Schlafen_AlbA_2_dom"/>
</dbReference>
<accession>A0A1M7QL82</accession>
<dbReference type="EMBL" id="FRCY01000019">
    <property type="protein sequence ID" value="SHN31662.1"/>
    <property type="molecule type" value="Genomic_DNA"/>
</dbReference>
<dbReference type="Proteomes" id="UP000184513">
    <property type="component" value="Unassembled WGS sequence"/>
</dbReference>
<dbReference type="Gene3D" id="3.30.950.30">
    <property type="entry name" value="Schlafen, AAA domain"/>
    <property type="match status" value="1"/>
</dbReference>
<dbReference type="STRING" id="388280.SAMN04488057_11957"/>
<evidence type="ECO:0000313" key="3">
    <source>
        <dbReference type="Proteomes" id="UP000184513"/>
    </source>
</evidence>
<dbReference type="InterPro" id="IPR038461">
    <property type="entry name" value="Schlafen_AlbA_2_dom_sf"/>
</dbReference>
<keyword evidence="3" id="KW-1185">Reference proteome</keyword>
<proteinExistence type="predicted"/>
<protein>
    <submittedName>
        <fullName evidence="2">Putative DNA-binding domain-containing protein</fullName>
    </submittedName>
</protein>
<dbReference type="Pfam" id="PF04326">
    <property type="entry name" value="SLFN_AlbA_2"/>
    <property type="match status" value="1"/>
</dbReference>
<name>A0A1M7QL82_9BACT</name>
<reference evidence="2 3" key="1">
    <citation type="submission" date="2016-11" db="EMBL/GenBank/DDBJ databases">
        <authorList>
            <person name="Jaros S."/>
            <person name="Januszkiewicz K."/>
            <person name="Wedrychowicz H."/>
        </authorList>
    </citation>
    <scope>NUCLEOTIDE SEQUENCE [LARGE SCALE GENOMIC DNA]</scope>
    <source>
        <strain evidence="2 3">CGMCC 1.6102</strain>
    </source>
</reference>
<feature type="domain" description="Schlafen AlbA-2" evidence="1">
    <location>
        <begin position="19"/>
        <end position="144"/>
    </location>
</feature>
<keyword evidence="2" id="KW-0238">DNA-binding</keyword>